<dbReference type="PANTHER" id="PTHR47991">
    <property type="entry name" value="OXOGLUTARATE/IRON-DEPENDENT DIOXYGENASE"/>
    <property type="match status" value="1"/>
</dbReference>
<gene>
    <name evidence="7" type="primary">RtLDOX2</name>
</gene>
<dbReference type="Pfam" id="PF14226">
    <property type="entry name" value="DIOX_N"/>
    <property type="match status" value="1"/>
</dbReference>
<feature type="domain" description="Fe2OG dioxygenase" evidence="6">
    <location>
        <begin position="209"/>
        <end position="309"/>
    </location>
</feature>
<dbReference type="Gene3D" id="2.60.120.330">
    <property type="entry name" value="B-lactam Antibiotic, Isopenicillin N Synthase, Chain"/>
    <property type="match status" value="1"/>
</dbReference>
<comment type="similarity">
    <text evidence="1 4">Belongs to the iron/ascorbate-dependent oxidoreductase family.</text>
</comment>
<keyword evidence="3 4" id="KW-0408">Iron</keyword>
<reference evidence="7" key="1">
    <citation type="submission" date="2019-11" db="EMBL/GenBank/DDBJ databases">
        <title>Reaumuria trigyna leucoanthocyanidin dioxygenase 2 (RtLDOX2) gene.</title>
        <authorList>
            <person name="Li N."/>
        </authorList>
    </citation>
    <scope>NUCLEOTIDE SEQUENCE</scope>
    <source>
        <strain evidence="7">Rt-C18</strain>
    </source>
</reference>
<protein>
    <submittedName>
        <fullName evidence="7">Leucoanthocyanidin dioxygenase 2</fullName>
    </submittedName>
</protein>
<evidence type="ECO:0000256" key="4">
    <source>
        <dbReference type="RuleBase" id="RU003682"/>
    </source>
</evidence>
<keyword evidence="4" id="KW-0560">Oxidoreductase</keyword>
<accession>A0A6J4B395</accession>
<proteinExistence type="evidence at transcript level"/>
<dbReference type="InterPro" id="IPR044861">
    <property type="entry name" value="IPNS-like_FE2OG_OXY"/>
</dbReference>
<evidence type="ECO:0000256" key="5">
    <source>
        <dbReference type="SAM" id="MobiDB-lite"/>
    </source>
</evidence>
<dbReference type="GO" id="GO:0046872">
    <property type="term" value="F:metal ion binding"/>
    <property type="evidence" value="ECO:0007669"/>
    <property type="project" value="UniProtKB-KW"/>
</dbReference>
<evidence type="ECO:0000256" key="3">
    <source>
        <dbReference type="ARBA" id="ARBA00023004"/>
    </source>
</evidence>
<dbReference type="Pfam" id="PF03171">
    <property type="entry name" value="2OG-FeII_Oxy"/>
    <property type="match status" value="1"/>
</dbReference>
<keyword evidence="7" id="KW-0223">Dioxygenase</keyword>
<dbReference type="SUPFAM" id="SSF51197">
    <property type="entry name" value="Clavaminate synthase-like"/>
    <property type="match status" value="1"/>
</dbReference>
<feature type="compositionally biased region" description="Polar residues" evidence="5">
    <location>
        <begin position="38"/>
        <end position="48"/>
    </location>
</feature>
<organism evidence="7">
    <name type="scientific">Reaumuria trigyna</name>
    <dbReference type="NCBI Taxonomy" id="1091135"/>
    <lineage>
        <taxon>Eukaryota</taxon>
        <taxon>Viridiplantae</taxon>
        <taxon>Streptophyta</taxon>
        <taxon>Embryophyta</taxon>
        <taxon>Tracheophyta</taxon>
        <taxon>Spermatophyta</taxon>
        <taxon>Magnoliopsida</taxon>
        <taxon>eudicotyledons</taxon>
        <taxon>Gunneridae</taxon>
        <taxon>Pentapetalae</taxon>
        <taxon>Caryophyllales</taxon>
        <taxon>Tamaricaceae</taxon>
        <taxon>Reaumuria</taxon>
    </lineage>
</organism>
<dbReference type="AlphaFoldDB" id="A0A6J4B395"/>
<dbReference type="EMBL" id="LC510272">
    <property type="protein sequence ID" value="BBP49687.1"/>
    <property type="molecule type" value="mRNA"/>
</dbReference>
<evidence type="ECO:0000313" key="7">
    <source>
        <dbReference type="EMBL" id="BBP49687.1"/>
    </source>
</evidence>
<keyword evidence="2 4" id="KW-0479">Metal-binding</keyword>
<dbReference type="FunFam" id="2.60.120.330:FF:000034">
    <property type="entry name" value="2-oxoglutarate (2OG) and Fe(II)-dependent oxygenase superfamily protein"/>
    <property type="match status" value="1"/>
</dbReference>
<dbReference type="InterPro" id="IPR050295">
    <property type="entry name" value="Plant_2OG-oxidoreductases"/>
</dbReference>
<name>A0A6J4B395_9CARY</name>
<dbReference type="InterPro" id="IPR027443">
    <property type="entry name" value="IPNS-like_sf"/>
</dbReference>
<evidence type="ECO:0000256" key="2">
    <source>
        <dbReference type="ARBA" id="ARBA00022723"/>
    </source>
</evidence>
<dbReference type="GO" id="GO:0051213">
    <property type="term" value="F:dioxygenase activity"/>
    <property type="evidence" value="ECO:0007669"/>
    <property type="project" value="UniProtKB-KW"/>
</dbReference>
<evidence type="ECO:0000259" key="6">
    <source>
        <dbReference type="PROSITE" id="PS51471"/>
    </source>
</evidence>
<feature type="compositionally biased region" description="Polar residues" evidence="5">
    <location>
        <begin position="22"/>
        <end position="31"/>
    </location>
</feature>
<evidence type="ECO:0000256" key="1">
    <source>
        <dbReference type="ARBA" id="ARBA00008056"/>
    </source>
</evidence>
<dbReference type="InterPro" id="IPR026992">
    <property type="entry name" value="DIOX_N"/>
</dbReference>
<dbReference type="InterPro" id="IPR005123">
    <property type="entry name" value="Oxoglu/Fe-dep_dioxygenase_dom"/>
</dbReference>
<sequence>MEIAGNTPIRVQSLAQNGVSSVPSQYIQTPENRPKPNLSATTVSTSSNDTSIPLIDLCHFEPSRAIDTRREISRLCKEWGAFHVLNHGIPIQLLNDMRSIGLSFFNDLDISEKLKYSCDPNMAASEGYGTRMLVNKSDDTVLDWRDYFDHHTFPLTRRNPSRWPDYPANYRNVVEEYSNHMKVLAQKLLALISESLGAPSSCIEEAVGEFYQNITISYYPSCPQPELTLGLQSHSDMGAITLLIQDDVGGLQVLKDGEWITVQPVSDAIVVLLADQTEIITNGAYRSAIHRAITNANKARLSVATFHDPAKTRKISPAEELLSDSTPRYRQVVYGDYVKSWYTKGPEGKRNIDALLL</sequence>
<feature type="region of interest" description="Disordered" evidence="5">
    <location>
        <begin position="22"/>
        <end position="48"/>
    </location>
</feature>
<dbReference type="PROSITE" id="PS51471">
    <property type="entry name" value="FE2OG_OXY"/>
    <property type="match status" value="1"/>
</dbReference>